<dbReference type="PROSITE" id="PS51257">
    <property type="entry name" value="PROKAR_LIPOPROTEIN"/>
    <property type="match status" value="1"/>
</dbReference>
<dbReference type="InterPro" id="IPR036188">
    <property type="entry name" value="FAD/NAD-bd_sf"/>
</dbReference>
<name>A0A0B1ZLP7_9SPHN</name>
<evidence type="ECO:0000313" key="1">
    <source>
        <dbReference type="EMBL" id="KHK91476.1"/>
    </source>
</evidence>
<dbReference type="EMBL" id="JTDI01000003">
    <property type="protein sequence ID" value="KHK91476.1"/>
    <property type="molecule type" value="Genomic_DNA"/>
</dbReference>
<protein>
    <recommendedName>
        <fullName evidence="3">Amine oxidase domain-containing protein</fullName>
    </recommendedName>
</protein>
<dbReference type="PANTHER" id="PTHR16128">
    <property type="entry name" value="FAD/NAD(P)-BINDING OXIDOREDUCTASE FAMILY PROTEIN"/>
    <property type="match status" value="1"/>
</dbReference>
<sequence>MRAAIVGAGVSGLACAERLEALGIKTTLFDKGRRPGGRLSSLSLGDQAWDIGAPYLIARDPVFCARVARWKRDGLLARWWSGPTGALVGTPAMSSLVEASSLRLDVRFASQVQRLYADAKGWRVAGDGFDEGSFDAALVAAPAEQAAALLSLHDLALAREAAAVRSIACWSVMVAFAEPVEWEPAFLRDCPPIAWAARNNTKPGRPDGECWVIQANPHWSRTNIEREATDVSGQLLAAFGHVTGASLPATTFLKAHRWRYAHPRSEQEILPWNASLRLGACGDWCHAPTIEGAWLSGNALAETVAGTLLGIEREDPLESIS</sequence>
<dbReference type="Pfam" id="PF13450">
    <property type="entry name" value="NAD_binding_8"/>
    <property type="match status" value="1"/>
</dbReference>
<dbReference type="Gene3D" id="3.50.50.60">
    <property type="entry name" value="FAD/NAD(P)-binding domain"/>
    <property type="match status" value="1"/>
</dbReference>
<organism evidence="1 2">
    <name type="scientific">Novosphingobium malaysiense</name>
    <dbReference type="NCBI Taxonomy" id="1348853"/>
    <lineage>
        <taxon>Bacteria</taxon>
        <taxon>Pseudomonadati</taxon>
        <taxon>Pseudomonadota</taxon>
        <taxon>Alphaproteobacteria</taxon>
        <taxon>Sphingomonadales</taxon>
        <taxon>Sphingomonadaceae</taxon>
        <taxon>Novosphingobium</taxon>
    </lineage>
</organism>
<evidence type="ECO:0008006" key="3">
    <source>
        <dbReference type="Google" id="ProtNLM"/>
    </source>
</evidence>
<dbReference type="STRING" id="1348853.LK12_11640"/>
<proteinExistence type="predicted"/>
<dbReference type="PANTHER" id="PTHR16128:SF5">
    <property type="entry name" value="FAD_NAD(P)-BINDING OXIDOREDUCTASE FAMILY PROTEIN"/>
    <property type="match status" value="1"/>
</dbReference>
<dbReference type="Gene3D" id="3.90.660.10">
    <property type="match status" value="1"/>
</dbReference>
<gene>
    <name evidence="1" type="ORF">LK12_11640</name>
</gene>
<dbReference type="AlphaFoldDB" id="A0A0B1ZLP7"/>
<dbReference type="Proteomes" id="UP000031057">
    <property type="component" value="Unassembled WGS sequence"/>
</dbReference>
<dbReference type="PRINTS" id="PR00419">
    <property type="entry name" value="ADXRDTASE"/>
</dbReference>
<reference evidence="1 2" key="1">
    <citation type="submission" date="2014-10" db="EMBL/GenBank/DDBJ databases">
        <title>Genome sequence of Novosphingobium malaysiense MUSC 273(T).</title>
        <authorList>
            <person name="Lee L.-H."/>
        </authorList>
    </citation>
    <scope>NUCLEOTIDE SEQUENCE [LARGE SCALE GENOMIC DNA]</scope>
    <source>
        <strain evidence="1 2">MUSC 273</strain>
    </source>
</reference>
<comment type="caution">
    <text evidence="1">The sequence shown here is derived from an EMBL/GenBank/DDBJ whole genome shotgun (WGS) entry which is preliminary data.</text>
</comment>
<dbReference type="SUPFAM" id="SSF51905">
    <property type="entry name" value="FAD/NAD(P)-binding domain"/>
    <property type="match status" value="1"/>
</dbReference>
<keyword evidence="2" id="KW-1185">Reference proteome</keyword>
<dbReference type="OrthoDB" id="5792777at2"/>
<evidence type="ECO:0000313" key="2">
    <source>
        <dbReference type="Proteomes" id="UP000031057"/>
    </source>
</evidence>
<accession>A0A0B1ZLP7</accession>